<accession>A0A8H5AQ90</accession>
<feature type="domain" description="AB hydrolase-1" evidence="1">
    <location>
        <begin position="43"/>
        <end position="329"/>
    </location>
</feature>
<reference evidence="2 3" key="1">
    <citation type="journal article" date="2020" name="ISME J.">
        <title>Uncovering the hidden diversity of litter-decomposition mechanisms in mushroom-forming fungi.</title>
        <authorList>
            <person name="Floudas D."/>
            <person name="Bentzer J."/>
            <person name="Ahren D."/>
            <person name="Johansson T."/>
            <person name="Persson P."/>
            <person name="Tunlid A."/>
        </authorList>
    </citation>
    <scope>NUCLEOTIDE SEQUENCE [LARGE SCALE GENOMIC DNA]</scope>
    <source>
        <strain evidence="2 3">CBS 101986</strain>
    </source>
</reference>
<proteinExistence type="predicted"/>
<dbReference type="Proteomes" id="UP000567179">
    <property type="component" value="Unassembled WGS sequence"/>
</dbReference>
<name>A0A8H5AQ90_9AGAR</name>
<dbReference type="Gene3D" id="3.40.50.1820">
    <property type="entry name" value="alpha/beta hydrolase"/>
    <property type="match status" value="1"/>
</dbReference>
<dbReference type="OrthoDB" id="94039at2759"/>
<dbReference type="EMBL" id="JAACJJ010000060">
    <property type="protein sequence ID" value="KAF5309122.1"/>
    <property type="molecule type" value="Genomic_DNA"/>
</dbReference>
<dbReference type="AlphaFoldDB" id="A0A8H5AQ90"/>
<comment type="caution">
    <text evidence="2">The sequence shown here is derived from an EMBL/GenBank/DDBJ whole genome shotgun (WGS) entry which is preliminary data.</text>
</comment>
<keyword evidence="3" id="KW-1185">Reference proteome</keyword>
<dbReference type="Pfam" id="PF12697">
    <property type="entry name" value="Abhydrolase_6"/>
    <property type="match status" value="1"/>
</dbReference>
<evidence type="ECO:0000313" key="2">
    <source>
        <dbReference type="EMBL" id="KAF5309122.1"/>
    </source>
</evidence>
<dbReference type="SUPFAM" id="SSF53474">
    <property type="entry name" value="alpha/beta-Hydrolases"/>
    <property type="match status" value="1"/>
</dbReference>
<dbReference type="InterPro" id="IPR029058">
    <property type="entry name" value="AB_hydrolase_fold"/>
</dbReference>
<sequence length="347" mass="39291">MALRVDKYALSTQTYGVPLIAPMKKYTRASGYPQDPAAPGVILMVGHGAGFFKEMWEPIIEDLFKFDDAKHSTPLIREVWGLDCQNHGEACTLNEDILAKNPEILTIWDYAEAFAALYKSGLLGVLDPKKHRVVLCGHSAGAVGITLSTSFFNPPSRVPYHKLILVDPPIWSKKFHGQDSDVYKMVEEMTPVRRDIWKSRDEAKTWLRKRLPWNSWDERVFEKYVEHGIRSLPTAFYPDKTGATLTTHRIAENVAFTGKLYSYDALDRLNQICAHVPVHLVYGENNDMFERELQDSLINPEDGRSFASVRRIEDAGHLVPQEAPTNLAKAIMDILLTPEGERPLSKL</sequence>
<protein>
    <recommendedName>
        <fullName evidence="1">AB hydrolase-1 domain-containing protein</fullName>
    </recommendedName>
</protein>
<evidence type="ECO:0000313" key="3">
    <source>
        <dbReference type="Proteomes" id="UP000567179"/>
    </source>
</evidence>
<organism evidence="2 3">
    <name type="scientific">Psilocybe cf. subviscida</name>
    <dbReference type="NCBI Taxonomy" id="2480587"/>
    <lineage>
        <taxon>Eukaryota</taxon>
        <taxon>Fungi</taxon>
        <taxon>Dikarya</taxon>
        <taxon>Basidiomycota</taxon>
        <taxon>Agaricomycotina</taxon>
        <taxon>Agaricomycetes</taxon>
        <taxon>Agaricomycetidae</taxon>
        <taxon>Agaricales</taxon>
        <taxon>Agaricineae</taxon>
        <taxon>Strophariaceae</taxon>
        <taxon>Psilocybe</taxon>
    </lineage>
</organism>
<dbReference type="InterPro" id="IPR000073">
    <property type="entry name" value="AB_hydrolase_1"/>
</dbReference>
<evidence type="ECO:0000259" key="1">
    <source>
        <dbReference type="Pfam" id="PF12697"/>
    </source>
</evidence>
<gene>
    <name evidence="2" type="ORF">D9619_012789</name>
</gene>